<name>A0A150MPH1_9BACL</name>
<dbReference type="PATRIC" id="fig|153151.4.peg.709"/>
<dbReference type="AlphaFoldDB" id="A0A150MPH1"/>
<evidence type="ECO:0000313" key="2">
    <source>
        <dbReference type="Proteomes" id="UP000075324"/>
    </source>
</evidence>
<protein>
    <submittedName>
        <fullName evidence="1">Uncharacterized protein</fullName>
    </submittedName>
</protein>
<evidence type="ECO:0000313" key="1">
    <source>
        <dbReference type="EMBL" id="KYD26380.1"/>
    </source>
</evidence>
<reference evidence="1 2" key="1">
    <citation type="submission" date="2016-01" db="EMBL/GenBank/DDBJ databases">
        <title>Draft Genome Sequences of Seven Thermophilic Sporeformers Isolated from Foods.</title>
        <authorList>
            <person name="Berendsen E.M."/>
            <person name="Wells-Bennik M.H."/>
            <person name="Krawcyk A.O."/>
            <person name="De Jong A."/>
            <person name="Holsappel S."/>
            <person name="Eijlander R.T."/>
            <person name="Kuipers O.P."/>
        </authorList>
    </citation>
    <scope>NUCLEOTIDE SEQUENCE [LARGE SCALE GENOMIC DNA]</scope>
    <source>
        <strain evidence="1 2">B4110</strain>
    </source>
</reference>
<dbReference type="EMBL" id="LQYW01000122">
    <property type="protein sequence ID" value="KYD26380.1"/>
    <property type="molecule type" value="Genomic_DNA"/>
</dbReference>
<proteinExistence type="predicted"/>
<sequence>MLVTPGVMKNIFKPCFIVGTDKHINKKYIKSIDNKNLLW</sequence>
<accession>A0A150MPH1</accession>
<organism evidence="1 2">
    <name type="scientific">Parageobacillus toebii</name>
    <dbReference type="NCBI Taxonomy" id="153151"/>
    <lineage>
        <taxon>Bacteria</taxon>
        <taxon>Bacillati</taxon>
        <taxon>Bacillota</taxon>
        <taxon>Bacilli</taxon>
        <taxon>Bacillales</taxon>
        <taxon>Anoxybacillaceae</taxon>
        <taxon>Parageobacillus</taxon>
    </lineage>
</organism>
<gene>
    <name evidence="1" type="ORF">B4110_0161</name>
</gene>
<comment type="caution">
    <text evidence="1">The sequence shown here is derived from an EMBL/GenBank/DDBJ whole genome shotgun (WGS) entry which is preliminary data.</text>
</comment>
<dbReference type="Proteomes" id="UP000075324">
    <property type="component" value="Unassembled WGS sequence"/>
</dbReference>